<evidence type="ECO:0000313" key="2">
    <source>
        <dbReference type="EMBL" id="KAG2918743.1"/>
    </source>
</evidence>
<sequence>MLLKDTDKMLLIGTSRVDETYAISIASDVCLQPGHQALVRSRVKRDVNDVSGGQVVVEVCNASTEEVIVKAEAVVAVAAEVPEMAFEGHDSPSFNVNELNRVIASATVRRPVPVNDDLDKMEAALTKSREEELCADYSDSALEREQRSLFTAMLWELCDLFVENSKRPGRTDLMEFRIDTGTHAPIKQQPYSVSKTDGDVMEAELQQYLELNPLRSSTRPWASPVLMIRKPDGGIRFCFDY</sequence>
<evidence type="ECO:0008006" key="4">
    <source>
        <dbReference type="Google" id="ProtNLM"/>
    </source>
</evidence>
<dbReference type="SUPFAM" id="SSF56672">
    <property type="entry name" value="DNA/RNA polymerases"/>
    <property type="match status" value="1"/>
</dbReference>
<dbReference type="Proteomes" id="UP000736787">
    <property type="component" value="Unassembled WGS sequence"/>
</dbReference>
<dbReference type="InterPro" id="IPR053134">
    <property type="entry name" value="RNA-dir_DNA_polymerase"/>
</dbReference>
<protein>
    <recommendedName>
        <fullName evidence="4">Reverse transcriptase</fullName>
    </recommendedName>
</protein>
<name>A0A8T0Z2K5_9STRA</name>
<dbReference type="PANTHER" id="PTHR24559">
    <property type="entry name" value="TRANSPOSON TY3-I GAG-POL POLYPROTEIN"/>
    <property type="match status" value="1"/>
</dbReference>
<gene>
    <name evidence="1" type="ORF">PC113_g11793</name>
    <name evidence="2" type="ORF">PC117_g16968</name>
</gene>
<evidence type="ECO:0000313" key="1">
    <source>
        <dbReference type="EMBL" id="KAG2856182.1"/>
    </source>
</evidence>
<dbReference type="Proteomes" id="UP000735874">
    <property type="component" value="Unassembled WGS sequence"/>
</dbReference>
<dbReference type="VEuPathDB" id="FungiDB:PC110_g10400"/>
<dbReference type="InterPro" id="IPR043502">
    <property type="entry name" value="DNA/RNA_pol_sf"/>
</dbReference>
<dbReference type="AlphaFoldDB" id="A0A8T0Z2K5"/>
<reference evidence="1" key="1">
    <citation type="submission" date="2018-10" db="EMBL/GenBank/DDBJ databases">
        <title>Effector identification in a new, highly contiguous assembly of the strawberry crown rot pathogen Phytophthora cactorum.</title>
        <authorList>
            <person name="Armitage A.D."/>
            <person name="Nellist C.F."/>
            <person name="Bates H."/>
            <person name="Vickerstaff R.J."/>
            <person name="Harrison R.J."/>
        </authorList>
    </citation>
    <scope>NUCLEOTIDE SEQUENCE</scope>
    <source>
        <strain evidence="1">15-7</strain>
        <strain evidence="2">4040</strain>
    </source>
</reference>
<dbReference type="EMBL" id="RCMG01000344">
    <property type="protein sequence ID" value="KAG2856182.1"/>
    <property type="molecule type" value="Genomic_DNA"/>
</dbReference>
<dbReference type="Gene3D" id="3.10.10.10">
    <property type="entry name" value="HIV Type 1 Reverse Transcriptase, subunit A, domain 1"/>
    <property type="match status" value="1"/>
</dbReference>
<proteinExistence type="predicted"/>
<comment type="caution">
    <text evidence="1">The sequence shown here is derived from an EMBL/GenBank/DDBJ whole genome shotgun (WGS) entry which is preliminary data.</text>
</comment>
<organism evidence="1 3">
    <name type="scientific">Phytophthora cactorum</name>
    <dbReference type="NCBI Taxonomy" id="29920"/>
    <lineage>
        <taxon>Eukaryota</taxon>
        <taxon>Sar</taxon>
        <taxon>Stramenopiles</taxon>
        <taxon>Oomycota</taxon>
        <taxon>Peronosporomycetes</taxon>
        <taxon>Peronosporales</taxon>
        <taxon>Peronosporaceae</taxon>
        <taxon>Phytophthora</taxon>
    </lineage>
</organism>
<dbReference type="PANTHER" id="PTHR24559:SF444">
    <property type="entry name" value="REVERSE TRANSCRIPTASE DOMAIN-CONTAINING PROTEIN"/>
    <property type="match status" value="1"/>
</dbReference>
<dbReference type="EMBL" id="RCMK01000620">
    <property type="protein sequence ID" value="KAG2918743.1"/>
    <property type="molecule type" value="Genomic_DNA"/>
</dbReference>
<accession>A0A8T0Z2K5</accession>
<evidence type="ECO:0000313" key="3">
    <source>
        <dbReference type="Proteomes" id="UP000735874"/>
    </source>
</evidence>